<dbReference type="Gene3D" id="2.60.40.150">
    <property type="entry name" value="C2 domain"/>
    <property type="match status" value="2"/>
</dbReference>
<feature type="compositionally biased region" description="Basic and acidic residues" evidence="7">
    <location>
        <begin position="884"/>
        <end position="899"/>
    </location>
</feature>
<name>A0A674HUD0_TAEGU</name>
<dbReference type="FunFam" id="2.60.40.150:FF:000040">
    <property type="entry name" value="synaptotagmin-like protein 2 isoform X2"/>
    <property type="match status" value="1"/>
</dbReference>
<feature type="compositionally biased region" description="Polar residues" evidence="7">
    <location>
        <begin position="408"/>
        <end position="419"/>
    </location>
</feature>
<feature type="compositionally biased region" description="Polar residues" evidence="7">
    <location>
        <begin position="476"/>
        <end position="485"/>
    </location>
</feature>
<dbReference type="Proteomes" id="UP000007754">
    <property type="component" value="Chromosome 1"/>
</dbReference>
<feature type="compositionally biased region" description="Basic and acidic residues" evidence="7">
    <location>
        <begin position="238"/>
        <end position="250"/>
    </location>
</feature>
<feature type="compositionally biased region" description="Basic and acidic residues" evidence="7">
    <location>
        <begin position="1073"/>
        <end position="1084"/>
    </location>
</feature>
<feature type="compositionally biased region" description="Basic and acidic residues" evidence="7">
    <location>
        <begin position="353"/>
        <end position="366"/>
    </location>
</feature>
<keyword evidence="5" id="KW-0472">Membrane</keyword>
<dbReference type="OMA" id="HFCVADE"/>
<evidence type="ECO:0000313" key="11">
    <source>
        <dbReference type="Proteomes" id="UP000007754"/>
    </source>
</evidence>
<keyword evidence="4" id="KW-0677">Repeat</keyword>
<evidence type="ECO:0000256" key="2">
    <source>
        <dbReference type="ARBA" id="ARBA00022475"/>
    </source>
</evidence>
<evidence type="ECO:0000256" key="5">
    <source>
        <dbReference type="ARBA" id="ARBA00023136"/>
    </source>
</evidence>
<accession>A0A674HUD0</accession>
<keyword evidence="3" id="KW-0268">Exocytosis</keyword>
<feature type="compositionally biased region" description="Basic and acidic residues" evidence="7">
    <location>
        <begin position="1053"/>
        <end position="1065"/>
    </location>
</feature>
<dbReference type="PROSITE" id="PS50916">
    <property type="entry name" value="RABBD"/>
    <property type="match status" value="1"/>
</dbReference>
<evidence type="ECO:0000313" key="10">
    <source>
        <dbReference type="Ensembl" id="ENSTGUP00000038620.1"/>
    </source>
</evidence>
<feature type="compositionally biased region" description="Low complexity" evidence="7">
    <location>
        <begin position="334"/>
        <end position="343"/>
    </location>
</feature>
<feature type="compositionally biased region" description="Basic and acidic residues" evidence="7">
    <location>
        <begin position="208"/>
        <end position="226"/>
    </location>
</feature>
<evidence type="ECO:0000256" key="3">
    <source>
        <dbReference type="ARBA" id="ARBA00022483"/>
    </source>
</evidence>
<feature type="domain" description="RabBD" evidence="9">
    <location>
        <begin position="1"/>
        <end position="57"/>
    </location>
</feature>
<comment type="subcellular location">
    <subcellularLocation>
        <location evidence="1">Cell membrane</location>
    </subcellularLocation>
</comment>
<dbReference type="GeneTree" id="ENSGT00940000155843"/>
<feature type="region of interest" description="Disordered" evidence="7">
    <location>
        <begin position="870"/>
        <end position="903"/>
    </location>
</feature>
<dbReference type="FunFam" id="2.60.40.150:FF:000006">
    <property type="entry name" value="Synaptotagmin-like 5, isoform CRA_a"/>
    <property type="match status" value="1"/>
</dbReference>
<dbReference type="GO" id="GO:0006887">
    <property type="term" value="P:exocytosis"/>
    <property type="evidence" value="ECO:0007669"/>
    <property type="project" value="UniProtKB-KW"/>
</dbReference>
<protein>
    <recommendedName>
        <fullName evidence="6">Synaptotagmin-like protein 2</fullName>
    </recommendedName>
</protein>
<reference evidence="10 11" key="1">
    <citation type="journal article" date="2010" name="Nature">
        <title>The genome of a songbird.</title>
        <authorList>
            <person name="Warren W.C."/>
            <person name="Clayton D.F."/>
            <person name="Ellegren H."/>
            <person name="Arnold A.P."/>
            <person name="Hillier L.W."/>
            <person name="Kunstner A."/>
            <person name="Searle S."/>
            <person name="White S."/>
            <person name="Vilella A.J."/>
            <person name="Fairley S."/>
            <person name="Heger A."/>
            <person name="Kong L."/>
            <person name="Ponting C.P."/>
            <person name="Jarvis E.D."/>
            <person name="Mello C.V."/>
            <person name="Minx P."/>
            <person name="Lovell P."/>
            <person name="Velho T.A."/>
            <person name="Ferris M."/>
            <person name="Balakrishnan C.N."/>
            <person name="Sinha S."/>
            <person name="Blatti C."/>
            <person name="London S.E."/>
            <person name="Li Y."/>
            <person name="Lin Y.C."/>
            <person name="George J."/>
            <person name="Sweedler J."/>
            <person name="Southey B."/>
            <person name="Gunaratne P."/>
            <person name="Watson M."/>
            <person name="Nam K."/>
            <person name="Backstrom N."/>
            <person name="Smeds L."/>
            <person name="Nabholz B."/>
            <person name="Itoh Y."/>
            <person name="Whitney O."/>
            <person name="Pfenning A.R."/>
            <person name="Howard J."/>
            <person name="Volker M."/>
            <person name="Skinner B.M."/>
            <person name="Griffin D.K."/>
            <person name="Ye L."/>
            <person name="McLaren W.M."/>
            <person name="Flicek P."/>
            <person name="Quesada V."/>
            <person name="Velasco G."/>
            <person name="Lopez-Otin C."/>
            <person name="Puente X.S."/>
            <person name="Olender T."/>
            <person name="Lancet D."/>
            <person name="Smit A.F."/>
            <person name="Hubley R."/>
            <person name="Konkel M.K."/>
            <person name="Walker J.A."/>
            <person name="Batzer M.A."/>
            <person name="Gu W."/>
            <person name="Pollock D.D."/>
            <person name="Chen L."/>
            <person name="Cheng Z."/>
            <person name="Eichler E.E."/>
            <person name="Stapley J."/>
            <person name="Slate J."/>
            <person name="Ekblom R."/>
            <person name="Birkhead T."/>
            <person name="Burke T."/>
            <person name="Burt D."/>
            <person name="Scharff C."/>
            <person name="Adam I."/>
            <person name="Richard H."/>
            <person name="Sultan M."/>
            <person name="Soldatov A."/>
            <person name="Lehrach H."/>
            <person name="Edwards S.V."/>
            <person name="Yang S.P."/>
            <person name="Li X."/>
            <person name="Graves T."/>
            <person name="Fulton L."/>
            <person name="Nelson J."/>
            <person name="Chinwalla A."/>
            <person name="Hou S."/>
            <person name="Mardis E.R."/>
            <person name="Wilson R.K."/>
        </authorList>
    </citation>
    <scope>NUCLEOTIDE SEQUENCE [LARGE SCALE GENOMIC DNA]</scope>
</reference>
<dbReference type="CDD" id="cd08393">
    <property type="entry name" value="C2A_SLP-1_2"/>
    <property type="match status" value="1"/>
</dbReference>
<gene>
    <name evidence="10" type="primary">SYTL2</name>
</gene>
<evidence type="ECO:0000256" key="7">
    <source>
        <dbReference type="SAM" id="MobiDB-lite"/>
    </source>
</evidence>
<feature type="compositionally biased region" description="Polar residues" evidence="7">
    <location>
        <begin position="368"/>
        <end position="377"/>
    </location>
</feature>
<organism evidence="10 11">
    <name type="scientific">Taeniopygia guttata</name>
    <name type="common">Zebra finch</name>
    <name type="synonym">Poephila guttata</name>
    <dbReference type="NCBI Taxonomy" id="59729"/>
    <lineage>
        <taxon>Eukaryota</taxon>
        <taxon>Metazoa</taxon>
        <taxon>Chordata</taxon>
        <taxon>Craniata</taxon>
        <taxon>Vertebrata</taxon>
        <taxon>Euteleostomi</taxon>
        <taxon>Archelosauria</taxon>
        <taxon>Archosauria</taxon>
        <taxon>Dinosauria</taxon>
        <taxon>Saurischia</taxon>
        <taxon>Theropoda</taxon>
        <taxon>Coelurosauria</taxon>
        <taxon>Aves</taxon>
        <taxon>Neognathae</taxon>
        <taxon>Neoaves</taxon>
        <taxon>Telluraves</taxon>
        <taxon>Australaves</taxon>
        <taxon>Passeriformes</taxon>
        <taxon>Passeroidea</taxon>
        <taxon>Estrildidae</taxon>
        <taxon>Estrildinae</taxon>
        <taxon>Taeniopygia</taxon>
    </lineage>
</organism>
<evidence type="ECO:0000259" key="8">
    <source>
        <dbReference type="PROSITE" id="PS50004"/>
    </source>
</evidence>
<feature type="region of interest" description="Disordered" evidence="7">
    <location>
        <begin position="666"/>
        <end position="687"/>
    </location>
</feature>
<feature type="compositionally biased region" description="Basic and acidic residues" evidence="7">
    <location>
        <begin position="458"/>
        <end position="475"/>
    </location>
</feature>
<sequence length="1486" mass="166819">MIDLSFLTEEEQEAIMKVLQRDAELKRTEDERVRHLPEKVKDRVQLKNMSGQWFYEAKSKRHRDKIHGADIIRASMRRKPATIAEVGQNKTSKAKISWVNNVNKEVFMPPDLHGIVEHQEEEQQKTSLSSKEVTPVLNKPEERPVKPAVSSVRQRRNPFNSIVSDDNLNSVESEDGPVIVPQLSKKETWSLSEDSPPKSSLQNNETDTSEKPSVELTDESQKEPVKRPVPKARKLIHKAADSVSQREDLASKPAKQTESINGIGSPPRGILKHSSSSSSTDSEVRVGQMLDVQKKNGLAAATIFEGEGEKNSLTEEAENSAHNSLEKLKQVRFSSSSGKGKLLQSPQLHHGKEKGEHDTLRLDKKKNSGNYAVQSDSFGDKQIPAANPLGTYSSTLKMKTIDGLQEDISASSPCDSNRSVYPVSESFRTNTVTPKKLETPQKTSSNILSNSNNEQSADETHEKKSSQILSHESESGKNFTDGHQLSAETEACEVFNTNSTTLQQGKPDLVEERDTKTIFKPGKHADELMKVDDESVSKVLDWFKRSSSTEDEEVVSTKSQGREPREEVDVSIRTAVLPTEHSGPGMHGKTEDTEERLFGKIKQLSRISSTSFTSENIQLIKERVKPKTGEANEKQNDKLLMEFDCTRIEEEEHGPEIKQLNKTSNLLEHQRHKQPAQKCESEKAKQEKRRIREIRAFWERDKTIPSHGEKEVSINADASGGRAFTGLGESDQQKRSAVYLPKALHDQSKNPLRSPELSCASQASRNKSYHSFESGPGHAFGKPEGTLQSDKLPKARAGVTSAASKSKDEDEKETLKGKVAVSSQEKPSFQVLSLKEKMNEKSKNQILDPSHFQSLRNFWDTGVKLQSSIDREDDSLPNNTRSITYERKSKEDKKGRENVGKQGLIQQQLQTSEREKPQKLDSEVCKKSLGSPILKGLNVTHTKNTDCLQLDRQTVISKSQEKMALPEQEVRECTEKNIVSSKDHHVSLQLQSPGDKDTLKETVVGDKLYLPIEKRENKTTPLDKEEVAETVDKVVLPKGSEEELNPVLMALKRSADRKKPSKSLEDIPSTTSNKEKINKPKEELVLSAEDVSTVTSQPDKPFSNPEKLKGLSKSVPSFLQEESDDRETDTASESSYSFGRIKKSPSSLTNLSSSSGMASLSSVSGSLMSIYSADFGNVDVKGNIQFAIDYVEQLNELHIFICQCKDLAVADVKRQRSDPYVKTYLLPEKYRLGKRKTSIKKKTFNPVYNEILRYKIEKELLKNQSLNISVWHNDTFGRNSFLGEVELDLGAWEWNDPSSKQINWFPLKPRTSAVTLNLENRGEMKLALQYVPHPIGGKKTLSTGEVHIWVKECHNLPLLRGNRLNSFIKCTILPDTSRKSRQKTRTVAKTTNPVFNHTMVYDGFRPEDLKEACIELTVWDHNKLANHFLGGLRIGLGTGKSYGTTVDWMDSTSDETALWQKMMNSPNTWIEDTLPLRMLMVAKLTK</sequence>
<dbReference type="SUPFAM" id="SSF49562">
    <property type="entry name" value="C2 domain (Calcium/lipid-binding domain, CaLB)"/>
    <property type="match status" value="2"/>
</dbReference>
<feature type="domain" description="C2" evidence="8">
    <location>
        <begin position="1180"/>
        <end position="1305"/>
    </location>
</feature>
<feature type="region of interest" description="Disordered" evidence="7">
    <location>
        <begin position="1051"/>
        <end position="1148"/>
    </location>
</feature>
<feature type="compositionally biased region" description="Basic and acidic residues" evidence="7">
    <location>
        <begin position="805"/>
        <end position="816"/>
    </location>
</feature>
<feature type="region of interest" description="Disordered" evidence="7">
    <location>
        <begin position="744"/>
        <end position="822"/>
    </location>
</feature>
<dbReference type="PROSITE" id="PS50004">
    <property type="entry name" value="C2"/>
    <property type="match status" value="2"/>
</dbReference>
<reference evidence="10" key="2">
    <citation type="submission" date="2025-08" db="UniProtKB">
        <authorList>
            <consortium name="Ensembl"/>
        </authorList>
    </citation>
    <scope>IDENTIFICATION</scope>
</reference>
<feature type="compositionally biased region" description="Polar residues" evidence="7">
    <location>
        <begin position="157"/>
        <end position="171"/>
    </location>
</feature>
<dbReference type="GO" id="GO:0005886">
    <property type="term" value="C:plasma membrane"/>
    <property type="evidence" value="ECO:0007669"/>
    <property type="project" value="UniProtKB-SubCell"/>
</dbReference>
<reference evidence="10" key="3">
    <citation type="submission" date="2025-09" db="UniProtKB">
        <authorList>
            <consortium name="Ensembl"/>
        </authorList>
    </citation>
    <scope>IDENTIFICATION</scope>
</reference>
<dbReference type="GO" id="GO:0042043">
    <property type="term" value="F:neurexin family protein binding"/>
    <property type="evidence" value="ECO:0007669"/>
    <property type="project" value="TreeGrafter"/>
</dbReference>
<feature type="compositionally biased region" description="Basic and acidic residues" evidence="7">
    <location>
        <begin position="560"/>
        <end position="569"/>
    </location>
</feature>
<dbReference type="SMART" id="SM00239">
    <property type="entry name" value="C2"/>
    <property type="match status" value="2"/>
</dbReference>
<dbReference type="GO" id="GO:0006886">
    <property type="term" value="P:intracellular protein transport"/>
    <property type="evidence" value="ECO:0007669"/>
    <property type="project" value="InterPro"/>
</dbReference>
<feature type="compositionally biased region" description="Basic residues" evidence="7">
    <location>
        <begin position="228"/>
        <end position="237"/>
    </location>
</feature>
<keyword evidence="2" id="KW-1003">Cell membrane</keyword>
<dbReference type="Pfam" id="PF00168">
    <property type="entry name" value="C2"/>
    <property type="match status" value="2"/>
</dbReference>
<feature type="compositionally biased region" description="Polar residues" evidence="7">
    <location>
        <begin position="189"/>
        <end position="206"/>
    </location>
</feature>
<dbReference type="Ensembl" id="ENSTGUT00000045340.1">
    <property type="protein sequence ID" value="ENSTGUP00000038620.1"/>
    <property type="gene ID" value="ENSTGUG00000012963.2"/>
</dbReference>
<evidence type="ECO:0000256" key="1">
    <source>
        <dbReference type="ARBA" id="ARBA00004236"/>
    </source>
</evidence>
<dbReference type="InterPro" id="IPR035892">
    <property type="entry name" value="C2_domain_sf"/>
</dbReference>
<evidence type="ECO:0000256" key="6">
    <source>
        <dbReference type="ARBA" id="ARBA00072164"/>
    </source>
</evidence>
<dbReference type="InterPro" id="IPR000008">
    <property type="entry name" value="C2_dom"/>
</dbReference>
<feature type="compositionally biased region" description="Polar residues" evidence="7">
    <location>
        <begin position="440"/>
        <end position="455"/>
    </location>
</feature>
<dbReference type="GO" id="GO:0070382">
    <property type="term" value="C:exocytic vesicle"/>
    <property type="evidence" value="ECO:0007669"/>
    <property type="project" value="TreeGrafter"/>
</dbReference>
<feature type="region of interest" description="Disordered" evidence="7">
    <location>
        <begin position="547"/>
        <end position="569"/>
    </location>
</feature>
<evidence type="ECO:0000259" key="9">
    <source>
        <dbReference type="PROSITE" id="PS50916"/>
    </source>
</evidence>
<dbReference type="InterPro" id="IPR010911">
    <property type="entry name" value="Rab_BD"/>
</dbReference>
<dbReference type="InParanoid" id="A0A674HUD0"/>
<keyword evidence="11" id="KW-1185">Reference proteome</keyword>
<dbReference type="PANTHER" id="PTHR45716:SF5">
    <property type="entry name" value="SYNAPTOTAGMIN-LIKE PROTEIN 2"/>
    <property type="match status" value="1"/>
</dbReference>
<feature type="region of interest" description="Disordered" evidence="7">
    <location>
        <begin position="119"/>
        <end position="288"/>
    </location>
</feature>
<dbReference type="GO" id="GO:0031267">
    <property type="term" value="F:small GTPase binding"/>
    <property type="evidence" value="ECO:0007669"/>
    <property type="project" value="InterPro"/>
</dbReference>
<dbReference type="CDD" id="cd04020">
    <property type="entry name" value="C2B_SLP_1-2-3-4"/>
    <property type="match status" value="1"/>
</dbReference>
<dbReference type="InterPro" id="IPR043567">
    <property type="entry name" value="SYTL1-5_C2B"/>
</dbReference>
<feature type="compositionally biased region" description="Polar residues" evidence="7">
    <location>
        <begin position="759"/>
        <end position="771"/>
    </location>
</feature>
<feature type="region of interest" description="Disordered" evidence="7">
    <location>
        <begin position="407"/>
        <end position="485"/>
    </location>
</feature>
<feature type="region of interest" description="Disordered" evidence="7">
    <location>
        <begin position="306"/>
        <end position="386"/>
    </location>
</feature>
<evidence type="ECO:0000256" key="4">
    <source>
        <dbReference type="ARBA" id="ARBA00022737"/>
    </source>
</evidence>
<proteinExistence type="predicted"/>
<dbReference type="Gene3D" id="6.10.250.3000">
    <property type="match status" value="1"/>
</dbReference>
<feature type="domain" description="C2" evidence="8">
    <location>
        <begin position="1320"/>
        <end position="1449"/>
    </location>
</feature>
<dbReference type="PANTHER" id="PTHR45716">
    <property type="entry name" value="BITESIZE, ISOFORM I"/>
    <property type="match status" value="1"/>
</dbReference>